<keyword evidence="6" id="KW-0598">Phosphotransferase system</keyword>
<evidence type="ECO:0000256" key="2">
    <source>
        <dbReference type="ARBA" id="ARBA00022448"/>
    </source>
</evidence>
<keyword evidence="2" id="KW-0813">Transport</keyword>
<evidence type="ECO:0000256" key="1">
    <source>
        <dbReference type="ARBA" id="ARBA00004496"/>
    </source>
</evidence>
<dbReference type="Proteomes" id="UP000225997">
    <property type="component" value="Unassembled WGS sequence"/>
</dbReference>
<dbReference type="GO" id="GO:0005737">
    <property type="term" value="C:cytoplasm"/>
    <property type="evidence" value="ECO:0007669"/>
    <property type="project" value="UniProtKB-SubCell"/>
</dbReference>
<sequence>MLDERSAILFKIILFSPVITIRQLEIQTNSSRRQVNYDLQKINDWLMAQELPPITNKRGSGLFVQEKIKQAGFNLLPSVKVREYIPSQDLRTWLILIQVFIKADYLSVNHLTDSLSVSRNTVLADIKCASEMANRYHTALNYNRQEGYYLSGDENNIRTLVVKCISGVLQQTNGMSILAKVYDEREGEGTFNTAFENAFVSLSKLEEHLQVAFVEERLKELTVFFTLLLIRIQEKHSIFFPIEVSQTIKDTADYKTVKELSRLLQVELSEEEVIYLTIQLLGLNVRYDHQLFQTPTDNELYRLIDDILLEFEILACVTFTDREQAKRSLMVHLKPAYYRLIFDVPIVNPYLNKIKEEHFDLFILVKRSLKKLEELVKSPISDDEVGYIALHFGSFLNEKGLPVRRKKAIIICQNGLGTSNMLKVQIEKLVPEIEMLGVISLREYDYRKVDNFDIVFSTVMLQTKRHLIIVNPILTSLDKAKIIQEVDLILHGMGSHHPNVNNLMQVIKLFSTVHDEKGLFTSITNLLIGSKAESIGRYKPVLTELLTKEMIQLADCVDSWEKAIQLAAQPLLDVQAIEPSYIEAMVENINKMGAYIVLAPKVAIPHARPEEGVKKLGMSLLKLDQPVSFQSGNPEKDVNLIIVLAAIDNETHLKALSQLTELLEEETNILEIIAAKNIDSIIPLIEQYGK</sequence>
<keyword evidence="7" id="KW-0418">Kinase</keyword>
<dbReference type="GO" id="GO:0009401">
    <property type="term" value="P:phosphoenolpyruvate-dependent sugar phosphotransferase system"/>
    <property type="evidence" value="ECO:0007669"/>
    <property type="project" value="UniProtKB-KW"/>
</dbReference>
<dbReference type="PROSITE" id="PS51372">
    <property type="entry name" value="PRD_2"/>
    <property type="match status" value="2"/>
</dbReference>
<dbReference type="RefSeq" id="WP_100064281.1">
    <property type="nucleotide sequence ID" value="NZ_NUSQ01000003.1"/>
</dbReference>
<evidence type="ECO:0000313" key="11">
    <source>
        <dbReference type="EMBL" id="PHD75000.1"/>
    </source>
</evidence>
<accession>A0A2C4RE51</accession>
<dbReference type="InterPro" id="IPR013011">
    <property type="entry name" value="PTS_EIIB_2"/>
</dbReference>
<gene>
    <name evidence="11" type="ORF">COF40_00465</name>
</gene>
<dbReference type="InterPro" id="IPR002178">
    <property type="entry name" value="PTS_EIIA_type-2_dom"/>
</dbReference>
<dbReference type="InterPro" id="IPR036634">
    <property type="entry name" value="PRD_sf"/>
</dbReference>
<dbReference type="Gene3D" id="3.40.930.10">
    <property type="entry name" value="Mannitol-specific EII, Chain A"/>
    <property type="match status" value="1"/>
</dbReference>
<evidence type="ECO:0000256" key="7">
    <source>
        <dbReference type="ARBA" id="ARBA00022777"/>
    </source>
</evidence>
<keyword evidence="3" id="KW-0963">Cytoplasm</keyword>
<evidence type="ECO:0000256" key="10">
    <source>
        <dbReference type="ARBA" id="ARBA00042072"/>
    </source>
</evidence>
<dbReference type="AlphaFoldDB" id="A0A2C4RE51"/>
<dbReference type="CDD" id="cd05568">
    <property type="entry name" value="PTS_IIB_bgl_like"/>
    <property type="match status" value="1"/>
</dbReference>
<name>A0A2C4RE51_9BACI</name>
<dbReference type="Gene3D" id="1.10.1790.10">
    <property type="entry name" value="PRD domain"/>
    <property type="match status" value="1"/>
</dbReference>
<dbReference type="PROSITE" id="PS51099">
    <property type="entry name" value="PTS_EIIB_TYPE_2"/>
    <property type="match status" value="1"/>
</dbReference>
<dbReference type="InterPro" id="IPR016152">
    <property type="entry name" value="PTrfase/Anion_transptr"/>
</dbReference>
<dbReference type="PROSITE" id="PS51094">
    <property type="entry name" value="PTS_EIIA_TYPE_2"/>
    <property type="match status" value="1"/>
</dbReference>
<dbReference type="PANTHER" id="PTHR36203:SF1">
    <property type="entry name" value="ASCORBATE-SPECIFIC PTS SYSTEM EIIA COMPONENT"/>
    <property type="match status" value="1"/>
</dbReference>
<dbReference type="InterPro" id="IPR036095">
    <property type="entry name" value="PTS_EIIB-like_sf"/>
</dbReference>
<dbReference type="SUPFAM" id="SSF63520">
    <property type="entry name" value="PTS-regulatory domain, PRD"/>
    <property type="match status" value="1"/>
</dbReference>
<proteinExistence type="predicted"/>
<dbReference type="CDD" id="cd00211">
    <property type="entry name" value="PTS_IIA_fru"/>
    <property type="match status" value="1"/>
</dbReference>
<organism evidence="11 12">
    <name type="scientific">Bacillus toyonensis</name>
    <dbReference type="NCBI Taxonomy" id="155322"/>
    <lineage>
        <taxon>Bacteria</taxon>
        <taxon>Bacillati</taxon>
        <taxon>Bacillota</taxon>
        <taxon>Bacilli</taxon>
        <taxon>Bacillales</taxon>
        <taxon>Bacillaceae</taxon>
        <taxon>Bacillus</taxon>
        <taxon>Bacillus cereus group</taxon>
    </lineage>
</organism>
<evidence type="ECO:0000313" key="12">
    <source>
        <dbReference type="Proteomes" id="UP000225997"/>
    </source>
</evidence>
<dbReference type="InterPro" id="IPR011608">
    <property type="entry name" value="PRD"/>
</dbReference>
<keyword evidence="4" id="KW-0597">Phosphoprotein</keyword>
<evidence type="ECO:0000256" key="5">
    <source>
        <dbReference type="ARBA" id="ARBA00022679"/>
    </source>
</evidence>
<evidence type="ECO:0000256" key="3">
    <source>
        <dbReference type="ARBA" id="ARBA00022490"/>
    </source>
</evidence>
<comment type="function">
    <text evidence="8">The phosphoenolpyruvate-dependent sugar phosphotransferase system (sugar PTS), a major carbohydrate active transport system, catalyzes the phosphorylation of incoming sugar substrates concomitantly with their translocation across the cell membrane. The enzyme II UlaABC PTS system is involved in ascorbate transport.</text>
</comment>
<dbReference type="GO" id="GO:0008982">
    <property type="term" value="F:protein-N(PI)-phosphohistidine-sugar phosphotransferase activity"/>
    <property type="evidence" value="ECO:0007669"/>
    <property type="project" value="InterPro"/>
</dbReference>
<dbReference type="Pfam" id="PF00874">
    <property type="entry name" value="PRD"/>
    <property type="match status" value="2"/>
</dbReference>
<dbReference type="SUPFAM" id="SSF52794">
    <property type="entry name" value="PTS system IIB component-like"/>
    <property type="match status" value="1"/>
</dbReference>
<dbReference type="SUPFAM" id="SSF55804">
    <property type="entry name" value="Phoshotransferase/anion transport protein"/>
    <property type="match status" value="1"/>
</dbReference>
<evidence type="ECO:0000256" key="6">
    <source>
        <dbReference type="ARBA" id="ARBA00022683"/>
    </source>
</evidence>
<keyword evidence="5" id="KW-0808">Transferase</keyword>
<evidence type="ECO:0000256" key="9">
    <source>
        <dbReference type="ARBA" id="ARBA00041175"/>
    </source>
</evidence>
<dbReference type="GO" id="GO:0016301">
    <property type="term" value="F:kinase activity"/>
    <property type="evidence" value="ECO:0007669"/>
    <property type="project" value="UniProtKB-KW"/>
</dbReference>
<evidence type="ECO:0000256" key="8">
    <source>
        <dbReference type="ARBA" id="ARBA00037387"/>
    </source>
</evidence>
<dbReference type="Gene3D" id="3.40.50.2300">
    <property type="match status" value="1"/>
</dbReference>
<dbReference type="InterPro" id="IPR051351">
    <property type="entry name" value="Ascorbate-PTS_EIIA_comp"/>
</dbReference>
<dbReference type="PANTHER" id="PTHR36203">
    <property type="entry name" value="ASCORBATE-SPECIFIC PTS SYSTEM EIIA COMPONENT"/>
    <property type="match status" value="1"/>
</dbReference>
<dbReference type="Pfam" id="PF00359">
    <property type="entry name" value="PTS_EIIA_2"/>
    <property type="match status" value="1"/>
</dbReference>
<reference evidence="11 12" key="1">
    <citation type="submission" date="2017-09" db="EMBL/GenBank/DDBJ databases">
        <title>Large-scale bioinformatics analysis of Bacillus genomes uncovers conserved roles of natural products in bacterial physiology.</title>
        <authorList>
            <consortium name="Agbiome Team Llc"/>
            <person name="Bleich R.M."/>
            <person name="Grubbs K.J."/>
            <person name="Santa Maria K.C."/>
            <person name="Allen S.E."/>
            <person name="Farag S."/>
            <person name="Shank E.A."/>
            <person name="Bowers A."/>
        </authorList>
    </citation>
    <scope>NUCLEOTIDE SEQUENCE [LARGE SCALE GENOMIC DNA]</scope>
    <source>
        <strain evidence="11 12">AFS044250</strain>
    </source>
</reference>
<comment type="subcellular location">
    <subcellularLocation>
        <location evidence="1">Cytoplasm</location>
    </subcellularLocation>
</comment>
<dbReference type="EMBL" id="NUSQ01000003">
    <property type="protein sequence ID" value="PHD75000.1"/>
    <property type="molecule type" value="Genomic_DNA"/>
</dbReference>
<dbReference type="GO" id="GO:0006355">
    <property type="term" value="P:regulation of DNA-templated transcription"/>
    <property type="evidence" value="ECO:0007669"/>
    <property type="project" value="InterPro"/>
</dbReference>
<protein>
    <recommendedName>
        <fullName evidence="9">Ascorbate-specific PTS system EIIA component</fullName>
    </recommendedName>
    <alternativeName>
        <fullName evidence="10">Ascorbate-specific phosphotransferase enzyme IIA component</fullName>
    </alternativeName>
</protein>
<evidence type="ECO:0000256" key="4">
    <source>
        <dbReference type="ARBA" id="ARBA00022553"/>
    </source>
</evidence>
<comment type="caution">
    <text evidence="11">The sequence shown here is derived from an EMBL/GenBank/DDBJ whole genome shotgun (WGS) entry which is preliminary data.</text>
</comment>